<evidence type="ECO:0000313" key="3">
    <source>
        <dbReference type="Proteomes" id="UP001519460"/>
    </source>
</evidence>
<organism evidence="2 3">
    <name type="scientific">Batillaria attramentaria</name>
    <dbReference type="NCBI Taxonomy" id="370345"/>
    <lineage>
        <taxon>Eukaryota</taxon>
        <taxon>Metazoa</taxon>
        <taxon>Spiralia</taxon>
        <taxon>Lophotrochozoa</taxon>
        <taxon>Mollusca</taxon>
        <taxon>Gastropoda</taxon>
        <taxon>Caenogastropoda</taxon>
        <taxon>Sorbeoconcha</taxon>
        <taxon>Cerithioidea</taxon>
        <taxon>Batillariidae</taxon>
        <taxon>Batillaria</taxon>
    </lineage>
</organism>
<proteinExistence type="predicted"/>
<feature type="compositionally biased region" description="Gly residues" evidence="1">
    <location>
        <begin position="220"/>
        <end position="229"/>
    </location>
</feature>
<sequence>MQPRLGLASDHTGPLLKSSDVESFFHSLDQPTATATTTPATQPTTTPPRYEDSASAGSGSGSSTSAEENIPPASTLLPPLSISTTHSPSSNYPLPVDYHQHQSLHYQSGSYLLDKKMYQNSLALPPTAPTYSPHHVGDNAAGSFMASGTSPVYVPSTRAMLPVQYMSSPQGVTSNTSSLWPTSSESAYTSQSLHPSVTSTFPFAPPPAPGAQIPSPTGRADGGMGVGGFGSPLSRANGLSPYSPYMGTELSPWNSFNNMAMQQGFRQTGPGKSFQ</sequence>
<gene>
    <name evidence="2" type="ORF">BaRGS_00005903</name>
</gene>
<feature type="region of interest" description="Disordered" evidence="1">
    <location>
        <begin position="1"/>
        <end position="88"/>
    </location>
</feature>
<protein>
    <submittedName>
        <fullName evidence="2">Uncharacterized protein</fullName>
    </submittedName>
</protein>
<feature type="compositionally biased region" description="Low complexity" evidence="1">
    <location>
        <begin position="30"/>
        <end position="66"/>
    </location>
</feature>
<dbReference type="Proteomes" id="UP001519460">
    <property type="component" value="Unassembled WGS sequence"/>
</dbReference>
<reference evidence="2 3" key="1">
    <citation type="journal article" date="2023" name="Sci. Data">
        <title>Genome assembly of the Korean intertidal mud-creeper Batillaria attramentaria.</title>
        <authorList>
            <person name="Patra A.K."/>
            <person name="Ho P.T."/>
            <person name="Jun S."/>
            <person name="Lee S.J."/>
            <person name="Kim Y."/>
            <person name="Won Y.J."/>
        </authorList>
    </citation>
    <scope>NUCLEOTIDE SEQUENCE [LARGE SCALE GENOMIC DNA]</scope>
    <source>
        <strain evidence="2">Wonlab-2016</strain>
    </source>
</reference>
<accession>A0ABD0LTL0</accession>
<comment type="caution">
    <text evidence="2">The sequence shown here is derived from an EMBL/GenBank/DDBJ whole genome shotgun (WGS) entry which is preliminary data.</text>
</comment>
<keyword evidence="3" id="KW-1185">Reference proteome</keyword>
<evidence type="ECO:0000256" key="1">
    <source>
        <dbReference type="SAM" id="MobiDB-lite"/>
    </source>
</evidence>
<dbReference type="EMBL" id="JACVVK020000023">
    <property type="protein sequence ID" value="KAK7502954.1"/>
    <property type="molecule type" value="Genomic_DNA"/>
</dbReference>
<feature type="region of interest" description="Disordered" evidence="1">
    <location>
        <begin position="202"/>
        <end position="229"/>
    </location>
</feature>
<evidence type="ECO:0000313" key="2">
    <source>
        <dbReference type="EMBL" id="KAK7502954.1"/>
    </source>
</evidence>
<dbReference type="AlphaFoldDB" id="A0ABD0LTL0"/>
<name>A0ABD0LTL0_9CAEN</name>